<accession>A0A0A9ABW0</accession>
<reference evidence="1" key="2">
    <citation type="journal article" date="2015" name="Data Brief">
        <title>Shoot transcriptome of the giant reed, Arundo donax.</title>
        <authorList>
            <person name="Barrero R.A."/>
            <person name="Guerrero F.D."/>
            <person name="Moolhuijzen P."/>
            <person name="Goolsby J.A."/>
            <person name="Tidwell J."/>
            <person name="Bellgard S.E."/>
            <person name="Bellgard M.I."/>
        </authorList>
    </citation>
    <scope>NUCLEOTIDE SEQUENCE</scope>
    <source>
        <tissue evidence="1">Shoot tissue taken approximately 20 cm above the soil surface</tissue>
    </source>
</reference>
<organism evidence="1">
    <name type="scientific">Arundo donax</name>
    <name type="common">Giant reed</name>
    <name type="synonym">Donax arundinaceus</name>
    <dbReference type="NCBI Taxonomy" id="35708"/>
    <lineage>
        <taxon>Eukaryota</taxon>
        <taxon>Viridiplantae</taxon>
        <taxon>Streptophyta</taxon>
        <taxon>Embryophyta</taxon>
        <taxon>Tracheophyta</taxon>
        <taxon>Spermatophyta</taxon>
        <taxon>Magnoliopsida</taxon>
        <taxon>Liliopsida</taxon>
        <taxon>Poales</taxon>
        <taxon>Poaceae</taxon>
        <taxon>PACMAD clade</taxon>
        <taxon>Arundinoideae</taxon>
        <taxon>Arundineae</taxon>
        <taxon>Arundo</taxon>
    </lineage>
</organism>
<protein>
    <submittedName>
        <fullName evidence="1">Uncharacterized protein</fullName>
    </submittedName>
</protein>
<name>A0A0A9ABW0_ARUDO</name>
<evidence type="ECO:0000313" key="1">
    <source>
        <dbReference type="EMBL" id="JAD44547.1"/>
    </source>
</evidence>
<sequence length="42" mass="5452">MHHMGNPLNWSRFTRFRGSTRQRLTRLENFMPFNWNWWYLEH</sequence>
<dbReference type="AlphaFoldDB" id="A0A0A9ABW0"/>
<dbReference type="EMBL" id="GBRH01253348">
    <property type="protein sequence ID" value="JAD44547.1"/>
    <property type="molecule type" value="Transcribed_RNA"/>
</dbReference>
<proteinExistence type="predicted"/>
<reference evidence="1" key="1">
    <citation type="submission" date="2014-09" db="EMBL/GenBank/DDBJ databases">
        <authorList>
            <person name="Magalhaes I.L.F."/>
            <person name="Oliveira U."/>
            <person name="Santos F.R."/>
            <person name="Vidigal T.H.D.A."/>
            <person name="Brescovit A.D."/>
            <person name="Santos A.J."/>
        </authorList>
    </citation>
    <scope>NUCLEOTIDE SEQUENCE</scope>
    <source>
        <tissue evidence="1">Shoot tissue taken approximately 20 cm above the soil surface</tissue>
    </source>
</reference>